<feature type="transmembrane region" description="Helical" evidence="1">
    <location>
        <begin position="433"/>
        <end position="454"/>
    </location>
</feature>
<feature type="transmembrane region" description="Helical" evidence="1">
    <location>
        <begin position="145"/>
        <end position="167"/>
    </location>
</feature>
<organism evidence="2 3">
    <name type="scientific">'Catharanthus roseus' aster yellows phytoplasma</name>
    <dbReference type="NCBI Taxonomy" id="1193712"/>
    <lineage>
        <taxon>Bacteria</taxon>
        <taxon>Bacillati</taxon>
        <taxon>Mycoplasmatota</taxon>
        <taxon>Mollicutes</taxon>
        <taxon>Acholeplasmatales</taxon>
        <taxon>Acholeplasmataceae</taxon>
        <taxon>Candidatus Phytoplasma</taxon>
        <taxon>16SrI (Aster yellows group)</taxon>
    </lineage>
</organism>
<proteinExistence type="predicted"/>
<accession>A0A4P6MCA7</accession>
<reference evidence="2 3" key="1">
    <citation type="submission" date="2019-02" db="EMBL/GenBank/DDBJ databases">
        <title>Draft Genome Sequence of Maize Bushy Stunt-like Phytoplasma group 16SrI-B (Aster yellows) in South Africa.</title>
        <authorList>
            <person name="Coetzee B."/>
            <person name="Douglas-Smit N."/>
            <person name="Maree H.J."/>
            <person name="Burger J.T."/>
            <person name="Kruger K."/>
            <person name="Pietersen G."/>
        </authorList>
    </citation>
    <scope>NUCLEOTIDE SEQUENCE [LARGE SCALE GENOMIC DNA]</scope>
    <source>
        <strain evidence="2 3">De Villa</strain>
    </source>
</reference>
<dbReference type="Proteomes" id="UP000289726">
    <property type="component" value="Chromosome"/>
</dbReference>
<keyword evidence="1" id="KW-0472">Membrane</keyword>
<feature type="transmembrane region" description="Helical" evidence="1">
    <location>
        <begin position="225"/>
        <end position="247"/>
    </location>
</feature>
<dbReference type="PANTHER" id="PTHR40033">
    <property type="entry name" value="NA(+)-MALATE SYMPORTER"/>
    <property type="match status" value="1"/>
</dbReference>
<feature type="transmembrane region" description="Helical" evidence="1">
    <location>
        <begin position="117"/>
        <end position="133"/>
    </location>
</feature>
<name>A0A4P6MCA7_9MOLU</name>
<dbReference type="PANTHER" id="PTHR40033:SF1">
    <property type="entry name" value="CITRATE-SODIUM SYMPORTER"/>
    <property type="match status" value="1"/>
</dbReference>
<keyword evidence="1" id="KW-1133">Transmembrane helix</keyword>
<dbReference type="GO" id="GO:0016020">
    <property type="term" value="C:membrane"/>
    <property type="evidence" value="ECO:0007669"/>
    <property type="project" value="InterPro"/>
</dbReference>
<gene>
    <name evidence="2" type="ORF">EXT02_01540</name>
</gene>
<keyword evidence="3" id="KW-1185">Reference proteome</keyword>
<feature type="transmembrane region" description="Helical" evidence="1">
    <location>
        <begin position="401"/>
        <end position="421"/>
    </location>
</feature>
<dbReference type="AlphaFoldDB" id="A0A4P6MCA7"/>
<feature type="transmembrane region" description="Helical" evidence="1">
    <location>
        <begin position="368"/>
        <end position="389"/>
    </location>
</feature>
<feature type="transmembrane region" description="Helical" evidence="1">
    <location>
        <begin position="68"/>
        <end position="87"/>
    </location>
</feature>
<keyword evidence="1" id="KW-0812">Transmembrane</keyword>
<dbReference type="Pfam" id="PF03390">
    <property type="entry name" value="2HCT"/>
    <property type="match status" value="1"/>
</dbReference>
<evidence type="ECO:0000256" key="1">
    <source>
        <dbReference type="SAM" id="Phobius"/>
    </source>
</evidence>
<sequence length="456" mass="50889">MMKKDKQIKIFGFHPLMFLFFVVVCALHLFAVKEWGIKKLYHPLLTPLFIIFVLGYGLNFIGDSVPYLNKIGLGFLLCIFVTSYLVYKGWIPQDLADKCNENFFSTKTPNNHLGSDFANFFITCVIAGSILSVDRNLLKRSLSKFLPLTLIVCLVAILSVGFVGFLFNYQKPEGFSTQGSFLDSIFYVAVPLTNGGTNLGINGFANGIYKDAFPQLDQKTIRTAIIVPLIMARCLSILFAGLMYVIFDKTKFSGKGKLEYKNNKLTPKPTEKKTPLEYKNIGMGLTMIFVLFSLSGLLNKLLWGYLESLVYFILFLILIRVFNLLSQENQSHISQAGQVISKNFTTPILAGLGMTVKWQQLMGGIKQIPVLTMVLTALLVVVLVSFVLAKAFGFYPFETSLTAGLGALSVGGTGHLGIMSISKRENLLPFIMIATRIIGPIIYTLAYFLFNFFYMS</sequence>
<feature type="transmembrane region" description="Helical" evidence="1">
    <location>
        <begin position="12"/>
        <end position="32"/>
    </location>
</feature>
<evidence type="ECO:0000313" key="2">
    <source>
        <dbReference type="EMBL" id="QBF23873.1"/>
    </source>
</evidence>
<dbReference type="GO" id="GO:0008514">
    <property type="term" value="F:organic anion transmembrane transporter activity"/>
    <property type="evidence" value="ECO:0007669"/>
    <property type="project" value="InterPro"/>
</dbReference>
<protein>
    <submittedName>
        <fullName evidence="2">Malate:citrate symporter</fullName>
    </submittedName>
</protein>
<feature type="transmembrane region" description="Helical" evidence="1">
    <location>
        <begin position="44"/>
        <end position="61"/>
    </location>
</feature>
<dbReference type="EMBL" id="CP035949">
    <property type="protein sequence ID" value="QBF23873.1"/>
    <property type="molecule type" value="Genomic_DNA"/>
</dbReference>
<feature type="transmembrane region" description="Helical" evidence="1">
    <location>
        <begin position="308"/>
        <end position="325"/>
    </location>
</feature>
<dbReference type="InterPro" id="IPR004679">
    <property type="entry name" value="2-OHcarboxylate_transport"/>
</dbReference>
<evidence type="ECO:0000313" key="3">
    <source>
        <dbReference type="Proteomes" id="UP000289726"/>
    </source>
</evidence>